<dbReference type="AlphaFoldDB" id="A0A916WGG6"/>
<keyword evidence="2" id="KW-1185">Reference proteome</keyword>
<dbReference type="Proteomes" id="UP000606922">
    <property type="component" value="Unassembled WGS sequence"/>
</dbReference>
<comment type="caution">
    <text evidence="1">The sequence shown here is derived from an EMBL/GenBank/DDBJ whole genome shotgun (WGS) entry which is preliminary data.</text>
</comment>
<name>A0A916WGG6_9MICO</name>
<reference evidence="1" key="1">
    <citation type="journal article" date="2014" name="Int. J. Syst. Evol. Microbiol.">
        <title>Complete genome sequence of Corynebacterium casei LMG S-19264T (=DSM 44701T), isolated from a smear-ripened cheese.</title>
        <authorList>
            <consortium name="US DOE Joint Genome Institute (JGI-PGF)"/>
            <person name="Walter F."/>
            <person name="Albersmeier A."/>
            <person name="Kalinowski J."/>
            <person name="Ruckert C."/>
        </authorList>
    </citation>
    <scope>NUCLEOTIDE SEQUENCE</scope>
    <source>
        <strain evidence="1">CGMCC 1.12813</strain>
    </source>
</reference>
<protein>
    <submittedName>
        <fullName evidence="1">Uncharacterized protein</fullName>
    </submittedName>
</protein>
<accession>A0A916WGG6</accession>
<gene>
    <name evidence="1" type="ORF">GCM10010979_06770</name>
</gene>
<sequence>MTTSQAASAYEDVAFSFEDDARVVVNENQLYVDGTIFAFLDNDDLVVELSESRVDDLAQRGVAARFTSHHHPARNWIRVADQQLWPELARESHAFVGEPAVGGES</sequence>
<evidence type="ECO:0000313" key="2">
    <source>
        <dbReference type="Proteomes" id="UP000606922"/>
    </source>
</evidence>
<organism evidence="1 2">
    <name type="scientific">Conyzicola nivalis</name>
    <dbReference type="NCBI Taxonomy" id="1477021"/>
    <lineage>
        <taxon>Bacteria</taxon>
        <taxon>Bacillati</taxon>
        <taxon>Actinomycetota</taxon>
        <taxon>Actinomycetes</taxon>
        <taxon>Micrococcales</taxon>
        <taxon>Microbacteriaceae</taxon>
        <taxon>Conyzicola</taxon>
    </lineage>
</organism>
<dbReference type="RefSeq" id="WP_188509285.1">
    <property type="nucleotide sequence ID" value="NZ_BMGB01000001.1"/>
</dbReference>
<evidence type="ECO:0000313" key="1">
    <source>
        <dbReference type="EMBL" id="GGA94930.1"/>
    </source>
</evidence>
<reference evidence="1" key="2">
    <citation type="submission" date="2020-09" db="EMBL/GenBank/DDBJ databases">
        <authorList>
            <person name="Sun Q."/>
            <person name="Zhou Y."/>
        </authorList>
    </citation>
    <scope>NUCLEOTIDE SEQUENCE</scope>
    <source>
        <strain evidence="1">CGMCC 1.12813</strain>
    </source>
</reference>
<dbReference type="EMBL" id="BMGB01000001">
    <property type="protein sequence ID" value="GGA94930.1"/>
    <property type="molecule type" value="Genomic_DNA"/>
</dbReference>
<proteinExistence type="predicted"/>